<dbReference type="Proteomes" id="UP000095553">
    <property type="component" value="Unassembled WGS sequence"/>
</dbReference>
<evidence type="ECO:0000259" key="2">
    <source>
        <dbReference type="Pfam" id="PF18818"/>
    </source>
</evidence>
<dbReference type="InterPro" id="IPR041459">
    <property type="entry name" value="MPTase-PolyVal"/>
</dbReference>
<name>A0A173UCG4_ANAHA</name>
<keyword evidence="3" id="KW-0548">Nucleotidyltransferase</keyword>
<sequence>MAKSKGKTASQIVSESRQELVDQLIQKMKDGISPVREMWDSVSTYGLPNNPISGARYQGVNLLRLLIASAVGKYEDSRWMTLKQANKHGYRIKKGAKSVLLEKWVWSKIVEEENENGELEKKIVKLRNPYVNFFRVFNAEQIDGIGPIPKVIPMEKNEMLKLAEEVIASSQCEIVESMQNRAYYSPKEDKIMLPPRDYFKSQEAFLAVTLHEMSHSTGHPDRLNRPLVNKFGTPEYAKEELNAEFGSAFLQMDLGIKLSDEAINDHAAYLHSWISVLENDPNELFRAVHNASEISDYLIENYQEFQAEQQHDMQQKQISEIQSEELSNSGNAKLRVAIKRAVKAGSIEAGVKYLEKSELRHPDDAEGHRLVKEKFLENIKEFLPEQQEADMQEKEKQNVFPEEVIAEAEMLGFSSVEELQDKIKHGMPTKNYDTSELIHQVSEALDGNYKQENLWEANQESLSKEAEYEHPDIVINESEMELDLEI</sequence>
<dbReference type="RefSeq" id="WP_055073329.1">
    <property type="nucleotide sequence ID" value="NZ_BAABXM010000001.1"/>
</dbReference>
<evidence type="ECO:0000313" key="4">
    <source>
        <dbReference type="Proteomes" id="UP000095553"/>
    </source>
</evidence>
<dbReference type="Pfam" id="PF08401">
    <property type="entry name" value="ArdcN"/>
    <property type="match status" value="1"/>
</dbReference>
<dbReference type="InterPro" id="IPR013610">
    <property type="entry name" value="ArdC_N"/>
</dbReference>
<protein>
    <submittedName>
        <fullName evidence="3">DNA primase TraC</fullName>
        <ecNumber evidence="3">2.7.7.-</ecNumber>
    </submittedName>
</protein>
<dbReference type="EC" id="2.7.7.-" evidence="3"/>
<dbReference type="Pfam" id="PF18818">
    <property type="entry name" value="MPTase-PolyVal"/>
    <property type="match status" value="1"/>
</dbReference>
<organism evidence="3 4">
    <name type="scientific">Anaerostipes hadrus</name>
    <dbReference type="NCBI Taxonomy" id="649756"/>
    <lineage>
        <taxon>Bacteria</taxon>
        <taxon>Bacillati</taxon>
        <taxon>Bacillota</taxon>
        <taxon>Clostridia</taxon>
        <taxon>Lachnospirales</taxon>
        <taxon>Lachnospiraceae</taxon>
        <taxon>Anaerostipes</taxon>
    </lineage>
</organism>
<dbReference type="EMBL" id="CYXY01000020">
    <property type="protein sequence ID" value="CUN12743.1"/>
    <property type="molecule type" value="Genomic_DNA"/>
</dbReference>
<evidence type="ECO:0000313" key="3">
    <source>
        <dbReference type="EMBL" id="CUN12743.1"/>
    </source>
</evidence>
<evidence type="ECO:0000259" key="1">
    <source>
        <dbReference type="Pfam" id="PF08401"/>
    </source>
</evidence>
<dbReference type="GO" id="GO:0016779">
    <property type="term" value="F:nucleotidyltransferase activity"/>
    <property type="evidence" value="ECO:0007669"/>
    <property type="project" value="UniProtKB-KW"/>
</dbReference>
<feature type="domain" description="N-terminal" evidence="1">
    <location>
        <begin position="16"/>
        <end position="137"/>
    </location>
</feature>
<dbReference type="GO" id="GO:0003697">
    <property type="term" value="F:single-stranded DNA binding"/>
    <property type="evidence" value="ECO:0007669"/>
    <property type="project" value="InterPro"/>
</dbReference>
<gene>
    <name evidence="3" type="primary">traC_2</name>
    <name evidence="3" type="ORF">ERS852571_02688</name>
</gene>
<keyword evidence="3" id="KW-0808">Transferase</keyword>
<proteinExistence type="predicted"/>
<dbReference type="AlphaFoldDB" id="A0A173UCG4"/>
<accession>A0A173UCG4</accession>
<feature type="domain" description="Polyvalent protein metallopeptidase" evidence="2">
    <location>
        <begin position="163"/>
        <end position="288"/>
    </location>
</feature>
<reference evidence="3 4" key="1">
    <citation type="submission" date="2015-09" db="EMBL/GenBank/DDBJ databases">
        <authorList>
            <consortium name="Pathogen Informatics"/>
        </authorList>
    </citation>
    <scope>NUCLEOTIDE SEQUENCE [LARGE SCALE GENOMIC DNA]</scope>
    <source>
        <strain evidence="3 4">2789STDY5834959</strain>
    </source>
</reference>